<accession>A0A3M7P1T7</accession>
<proteinExistence type="predicted"/>
<reference evidence="1 2" key="1">
    <citation type="journal article" date="2018" name="Sci. Rep.">
        <title>Genomic signatures of local adaptation to the degree of environmental predictability in rotifers.</title>
        <authorList>
            <person name="Franch-Gras L."/>
            <person name="Hahn C."/>
            <person name="Garcia-Roger E.M."/>
            <person name="Carmona M.J."/>
            <person name="Serra M."/>
            <person name="Gomez A."/>
        </authorList>
    </citation>
    <scope>NUCLEOTIDE SEQUENCE [LARGE SCALE GENOMIC DNA]</scope>
    <source>
        <strain evidence="1">HYR1</strain>
    </source>
</reference>
<organism evidence="1 2">
    <name type="scientific">Brachionus plicatilis</name>
    <name type="common">Marine rotifer</name>
    <name type="synonym">Brachionus muelleri</name>
    <dbReference type="NCBI Taxonomy" id="10195"/>
    <lineage>
        <taxon>Eukaryota</taxon>
        <taxon>Metazoa</taxon>
        <taxon>Spiralia</taxon>
        <taxon>Gnathifera</taxon>
        <taxon>Rotifera</taxon>
        <taxon>Eurotatoria</taxon>
        <taxon>Monogononta</taxon>
        <taxon>Pseudotrocha</taxon>
        <taxon>Ploima</taxon>
        <taxon>Brachionidae</taxon>
        <taxon>Brachionus</taxon>
    </lineage>
</organism>
<sequence length="99" mass="10643">MLFLSKKTELLQRLNLGGTKFLSADSFYTTFFRLKAGAIQYGSFSAASACFNNASLGSSLTSDTFCKAMFLTIYEESVEPWLASLPPAPVLPVNGSSGL</sequence>
<dbReference type="Proteomes" id="UP000276133">
    <property type="component" value="Unassembled WGS sequence"/>
</dbReference>
<dbReference type="AlphaFoldDB" id="A0A3M7P1T7"/>
<gene>
    <name evidence="1" type="ORF">BpHYR1_007383</name>
</gene>
<keyword evidence="2" id="KW-1185">Reference proteome</keyword>
<evidence type="ECO:0000313" key="2">
    <source>
        <dbReference type="Proteomes" id="UP000276133"/>
    </source>
</evidence>
<name>A0A3M7P1T7_BRAPC</name>
<protein>
    <submittedName>
        <fullName evidence="1">Uncharacterized protein</fullName>
    </submittedName>
</protein>
<dbReference type="EMBL" id="REGN01014305">
    <property type="protein sequence ID" value="RMZ92800.1"/>
    <property type="molecule type" value="Genomic_DNA"/>
</dbReference>
<evidence type="ECO:0000313" key="1">
    <source>
        <dbReference type="EMBL" id="RMZ92800.1"/>
    </source>
</evidence>
<comment type="caution">
    <text evidence="1">The sequence shown here is derived from an EMBL/GenBank/DDBJ whole genome shotgun (WGS) entry which is preliminary data.</text>
</comment>